<keyword evidence="2" id="KW-0813">Transport</keyword>
<organism evidence="9 10">
    <name type="scientific">Paenibacillus borealis</name>
    <dbReference type="NCBI Taxonomy" id="160799"/>
    <lineage>
        <taxon>Bacteria</taxon>
        <taxon>Bacillati</taxon>
        <taxon>Bacillota</taxon>
        <taxon>Bacilli</taxon>
        <taxon>Bacillales</taxon>
        <taxon>Paenibacillaceae</taxon>
        <taxon>Paenibacillus</taxon>
    </lineage>
</organism>
<dbReference type="PROSITE" id="PS00216">
    <property type="entry name" value="SUGAR_TRANSPORT_1"/>
    <property type="match status" value="1"/>
</dbReference>
<keyword evidence="4 7" id="KW-0812">Transmembrane</keyword>
<evidence type="ECO:0000256" key="6">
    <source>
        <dbReference type="ARBA" id="ARBA00023136"/>
    </source>
</evidence>
<dbReference type="InterPro" id="IPR020846">
    <property type="entry name" value="MFS_dom"/>
</dbReference>
<dbReference type="InterPro" id="IPR036259">
    <property type="entry name" value="MFS_trans_sf"/>
</dbReference>
<evidence type="ECO:0000256" key="4">
    <source>
        <dbReference type="ARBA" id="ARBA00022692"/>
    </source>
</evidence>
<feature type="transmembrane region" description="Helical" evidence="7">
    <location>
        <begin position="83"/>
        <end position="101"/>
    </location>
</feature>
<proteinExistence type="predicted"/>
<evidence type="ECO:0000256" key="2">
    <source>
        <dbReference type="ARBA" id="ARBA00022448"/>
    </source>
</evidence>
<name>A0A089L6X1_PAEBO</name>
<dbReference type="KEGG" id="pbd:PBOR_05950"/>
<dbReference type="Proteomes" id="UP000029518">
    <property type="component" value="Chromosome"/>
</dbReference>
<evidence type="ECO:0000313" key="9">
    <source>
        <dbReference type="EMBL" id="AIQ56532.1"/>
    </source>
</evidence>
<dbReference type="SUPFAM" id="SSF103473">
    <property type="entry name" value="MFS general substrate transporter"/>
    <property type="match status" value="1"/>
</dbReference>
<evidence type="ECO:0000256" key="3">
    <source>
        <dbReference type="ARBA" id="ARBA00022475"/>
    </source>
</evidence>
<accession>A0A089L6X1</accession>
<evidence type="ECO:0000259" key="8">
    <source>
        <dbReference type="PROSITE" id="PS50850"/>
    </source>
</evidence>
<dbReference type="RefSeq" id="WP_042210855.1">
    <property type="nucleotide sequence ID" value="NZ_CP009285.1"/>
</dbReference>
<evidence type="ECO:0000256" key="7">
    <source>
        <dbReference type="SAM" id="Phobius"/>
    </source>
</evidence>
<keyword evidence="6 7" id="KW-0472">Membrane</keyword>
<feature type="transmembrane region" description="Helical" evidence="7">
    <location>
        <begin position="256"/>
        <end position="276"/>
    </location>
</feature>
<feature type="transmembrane region" description="Helical" evidence="7">
    <location>
        <begin position="288"/>
        <end position="314"/>
    </location>
</feature>
<keyword evidence="5 7" id="KW-1133">Transmembrane helix</keyword>
<comment type="subcellular location">
    <subcellularLocation>
        <location evidence="1">Cell membrane</location>
        <topology evidence="1">Multi-pass membrane protein</topology>
    </subcellularLocation>
</comment>
<reference evidence="9" key="1">
    <citation type="submission" date="2014-08" db="EMBL/GenBank/DDBJ databases">
        <title>Comparative genomics of the Paenibacillus odorifer group.</title>
        <authorList>
            <person name="den Bakker H.C."/>
            <person name="Tsai Y.-C.Y.-C."/>
            <person name="Martin N."/>
            <person name="Korlach J."/>
            <person name="Wiedmann M."/>
        </authorList>
    </citation>
    <scope>NUCLEOTIDE SEQUENCE [LARGE SCALE GENOMIC DNA]</scope>
    <source>
        <strain evidence="9">DSM 13188</strain>
    </source>
</reference>
<evidence type="ECO:0000256" key="1">
    <source>
        <dbReference type="ARBA" id="ARBA00004651"/>
    </source>
</evidence>
<dbReference type="PROSITE" id="PS50850">
    <property type="entry name" value="MFS"/>
    <property type="match status" value="1"/>
</dbReference>
<dbReference type="Pfam" id="PF07690">
    <property type="entry name" value="MFS_1"/>
    <property type="match status" value="1"/>
</dbReference>
<dbReference type="AlphaFoldDB" id="A0A089L6X1"/>
<evidence type="ECO:0000313" key="10">
    <source>
        <dbReference type="Proteomes" id="UP000029518"/>
    </source>
</evidence>
<protein>
    <recommendedName>
        <fullName evidence="8">Major facilitator superfamily (MFS) profile domain-containing protein</fullName>
    </recommendedName>
</protein>
<gene>
    <name evidence="9" type="ORF">PBOR_05950</name>
</gene>
<dbReference type="EMBL" id="CP009285">
    <property type="protein sequence ID" value="AIQ56532.1"/>
    <property type="molecule type" value="Genomic_DNA"/>
</dbReference>
<feature type="transmembrane region" description="Helical" evidence="7">
    <location>
        <begin position="21"/>
        <end position="43"/>
    </location>
</feature>
<dbReference type="GO" id="GO:0005886">
    <property type="term" value="C:plasma membrane"/>
    <property type="evidence" value="ECO:0007669"/>
    <property type="project" value="UniProtKB-SubCell"/>
</dbReference>
<dbReference type="InterPro" id="IPR005829">
    <property type="entry name" value="Sugar_transporter_CS"/>
</dbReference>
<feature type="transmembrane region" description="Helical" evidence="7">
    <location>
        <begin position="220"/>
        <end position="236"/>
    </location>
</feature>
<feature type="transmembrane region" description="Helical" evidence="7">
    <location>
        <begin position="371"/>
        <end position="392"/>
    </location>
</feature>
<feature type="transmembrane region" description="Helical" evidence="7">
    <location>
        <begin position="49"/>
        <end position="71"/>
    </location>
</feature>
<dbReference type="Gene3D" id="1.20.1250.20">
    <property type="entry name" value="MFS general substrate transporter like domains"/>
    <property type="match status" value="1"/>
</dbReference>
<keyword evidence="10" id="KW-1185">Reference proteome</keyword>
<dbReference type="GO" id="GO:0022857">
    <property type="term" value="F:transmembrane transporter activity"/>
    <property type="evidence" value="ECO:0007669"/>
    <property type="project" value="InterPro"/>
</dbReference>
<sequence>MKIRTLQSFLRSYNSAVWIQFTGTVLSALTQFMIRPFLVLYLHDLMDGAVLLPILIVTLQPLCGMAAGIGGGTLSDRFGRKPVMLISLLLQTLSMAGYAVADSVVLFALTSVVNGIGSALFEPAANAQVSDIVRQEQQGEVYALLHMALNIGAAFGPALGLMLFTWNAHVVFWLAALLLGMYSLLLWTRLPAAPPPASHMVRGRKSSNSLSTFKSREMRLILLLTLCYLPLGFLYAQVNSTLPFHLQTHFGNYKAVLTLLLTFNGITVILLQLWIAKATARFSAHKMLGLAYVLLAGAALGYGIAPSLLFLLAAELMFSLGEMLHGPQIRKAISETAPAERLGYAFAIFGLGPQISRTLGPLIGGILLGRWGGAVLFILLAGSFLVIGGLQFKLLKIRSAYQNCRECLPSTTPAP</sequence>
<dbReference type="HOGENOM" id="CLU_001265_60_3_9"/>
<feature type="domain" description="Major facilitator superfamily (MFS) profile" evidence="8">
    <location>
        <begin position="16"/>
        <end position="400"/>
    </location>
</feature>
<dbReference type="OrthoDB" id="9793283at2"/>
<dbReference type="PANTHER" id="PTHR43414:SF1">
    <property type="entry name" value="PEPTIDE PERMEASE"/>
    <property type="match status" value="1"/>
</dbReference>
<evidence type="ECO:0000256" key="5">
    <source>
        <dbReference type="ARBA" id="ARBA00022989"/>
    </source>
</evidence>
<dbReference type="InterPro" id="IPR010290">
    <property type="entry name" value="TM_effector"/>
</dbReference>
<feature type="transmembrane region" description="Helical" evidence="7">
    <location>
        <begin position="107"/>
        <end position="129"/>
    </location>
</feature>
<feature type="transmembrane region" description="Helical" evidence="7">
    <location>
        <begin position="141"/>
        <end position="164"/>
    </location>
</feature>
<dbReference type="Pfam" id="PF05977">
    <property type="entry name" value="MFS_3"/>
    <property type="match status" value="1"/>
</dbReference>
<dbReference type="InterPro" id="IPR011701">
    <property type="entry name" value="MFS"/>
</dbReference>
<keyword evidence="3" id="KW-1003">Cell membrane</keyword>
<dbReference type="PANTHER" id="PTHR43414">
    <property type="entry name" value="MULTIDRUG RESISTANCE PROTEIN MDTG"/>
    <property type="match status" value="1"/>
</dbReference>
<feature type="transmembrane region" description="Helical" evidence="7">
    <location>
        <begin position="170"/>
        <end position="190"/>
    </location>
</feature>